<name>A0AAD9DIM8_9STRA</name>
<keyword evidence="5" id="KW-1185">Reference proteome</keyword>
<evidence type="ECO:0000313" key="4">
    <source>
        <dbReference type="EMBL" id="KAK1749276.1"/>
    </source>
</evidence>
<evidence type="ECO:0000313" key="5">
    <source>
        <dbReference type="Proteomes" id="UP001224775"/>
    </source>
</evidence>
<dbReference type="AlphaFoldDB" id="A0AAD9DIM8"/>
<dbReference type="InterPro" id="IPR016007">
    <property type="entry name" value="Alpha_rhamnosid"/>
</dbReference>
<accession>A0AAD9DIM8</accession>
<dbReference type="InterPro" id="IPR012341">
    <property type="entry name" value="6hp_glycosidase-like_sf"/>
</dbReference>
<dbReference type="GO" id="GO:0005975">
    <property type="term" value="P:carbohydrate metabolic process"/>
    <property type="evidence" value="ECO:0007669"/>
    <property type="project" value="InterPro"/>
</dbReference>
<dbReference type="Gene3D" id="1.50.10.10">
    <property type="match status" value="1"/>
</dbReference>
<organism evidence="4 5">
    <name type="scientific">Skeletonema marinoi</name>
    <dbReference type="NCBI Taxonomy" id="267567"/>
    <lineage>
        <taxon>Eukaryota</taxon>
        <taxon>Sar</taxon>
        <taxon>Stramenopiles</taxon>
        <taxon>Ochrophyta</taxon>
        <taxon>Bacillariophyta</taxon>
        <taxon>Coscinodiscophyceae</taxon>
        <taxon>Thalassiosirophycidae</taxon>
        <taxon>Thalassiosirales</taxon>
        <taxon>Skeletonemataceae</taxon>
        <taxon>Skeletonema</taxon>
        <taxon>Skeletonema marinoi-dohrnii complex</taxon>
    </lineage>
</organism>
<feature type="transmembrane region" description="Helical" evidence="2">
    <location>
        <begin position="31"/>
        <end position="49"/>
    </location>
</feature>
<dbReference type="GO" id="GO:0030596">
    <property type="term" value="F:alpha-L-rhamnosidase activity"/>
    <property type="evidence" value="ECO:0007669"/>
    <property type="project" value="UniProtKB-EC"/>
</dbReference>
<keyword evidence="4" id="KW-0378">Hydrolase</keyword>
<evidence type="ECO:0000259" key="3">
    <source>
        <dbReference type="Pfam" id="PF17389"/>
    </source>
</evidence>
<dbReference type="EC" id="3.2.1.40" evidence="4"/>
<proteinExistence type="predicted"/>
<reference evidence="4" key="1">
    <citation type="submission" date="2023-06" db="EMBL/GenBank/DDBJ databases">
        <title>Survivors Of The Sea: Transcriptome response of Skeletonema marinoi to long-term dormancy.</title>
        <authorList>
            <person name="Pinder M.I.M."/>
            <person name="Kourtchenko O."/>
            <person name="Robertson E.K."/>
            <person name="Larsson T."/>
            <person name="Maumus F."/>
            <person name="Osuna-Cruz C.M."/>
            <person name="Vancaester E."/>
            <person name="Stenow R."/>
            <person name="Vandepoele K."/>
            <person name="Ploug H."/>
            <person name="Bruchert V."/>
            <person name="Godhe A."/>
            <person name="Topel M."/>
        </authorList>
    </citation>
    <scope>NUCLEOTIDE SEQUENCE</scope>
    <source>
        <strain evidence="4">R05AC</strain>
    </source>
</reference>
<evidence type="ECO:0000256" key="1">
    <source>
        <dbReference type="SAM" id="MobiDB-lite"/>
    </source>
</evidence>
<keyword evidence="2" id="KW-0812">Transmembrane</keyword>
<keyword evidence="2" id="KW-0472">Membrane</keyword>
<feature type="domain" description="Alpha-L-rhamnosidase six-hairpin glycosidase" evidence="3">
    <location>
        <begin position="534"/>
        <end position="608"/>
    </location>
</feature>
<evidence type="ECO:0000256" key="2">
    <source>
        <dbReference type="SAM" id="Phobius"/>
    </source>
</evidence>
<keyword evidence="4" id="KW-0326">Glycosidase</keyword>
<feature type="compositionally biased region" description="Low complexity" evidence="1">
    <location>
        <begin position="1"/>
        <end position="11"/>
    </location>
</feature>
<dbReference type="Proteomes" id="UP001224775">
    <property type="component" value="Unassembled WGS sequence"/>
</dbReference>
<protein>
    <submittedName>
        <fullName evidence="4">Alpha-L-rhamnosidase</fullName>
        <ecNumber evidence="4">3.2.1.40</ecNumber>
    </submittedName>
</protein>
<gene>
    <name evidence="4" type="ORF">QTG54_001215</name>
</gene>
<dbReference type="PANTHER" id="PTHR33307:SF11">
    <property type="entry name" value="ALPHA-L-RHAMNOSIDASE"/>
    <property type="match status" value="1"/>
</dbReference>
<sequence length="766" mass="86288">MGPRRSSSSSSAYQATPQRRNERRSTLTTDAFYGLGIAIILFASGTIVWSTRHLNRINIVSTSSISNSKAHFLGEDQFAKDDKLELQKEEVVLSLDDIPLPDSGDGAIIPFDLSVNFLQRIVKAPGAPPEPPMVAHASKARVEEDFLPVVPPSSVNFRWRHRARVGSSYEDASNIQGYRIIVRQTAAAPIISNEAVIRRVECMKEEISSVLLVMSGLGSFRASFDGVPLSTSGPIDPPFTDYSKRIIRPKSANEMANWQVTRGHIRESDLFTGEMIDLNVFAAMEGWDTTNGWQDEAIGIDGIDPYMNIDAWVKPVSYRTEVTQAERKQEMAIRSSALHKNKTKYYPRRKQVASPLGQLVPSEIPPILPMERIAPDEIHDLGSGRWLLDFGRAFSGMLHFDKGLPQPIIPHNNTYPRAHGFRKEFDNDSFITIVYGESLELTTGDINRVLVAGLGPGPEMGLFARIVPGEKRCVVFENWFKREGSVWPGDEEKRFMDELSAEDTQFLFDRGELKKAKRKGNRLTMTWSMWEGFHEGIFSMRYSLSTLSEMGFHHIALRKASGTGMATFEYLLRHNATTMWESWWRSEDLYSRNHPMLGAFAEWMSSSVAGVSVHPTTVGGRQVLFWPQFPKSAKTLEYASAIQGTPQGDFAVAWRFEDLPEDKNEYDSALVMVRIRLLVPPGGEGFMRPPFHTEEKFTIKHALSIPDLLGAKSAADGECSNRREARMGFPYSWEYDRINSRWYRLRSSKSIGTPCLSFLNHKQLAA</sequence>
<dbReference type="InterPro" id="IPR035396">
    <property type="entry name" value="Bac_rhamnosid6H"/>
</dbReference>
<dbReference type="PANTHER" id="PTHR33307">
    <property type="entry name" value="ALPHA-RHAMNOSIDASE (EUROFUNG)"/>
    <property type="match status" value="1"/>
</dbReference>
<comment type="caution">
    <text evidence="4">The sequence shown here is derived from an EMBL/GenBank/DDBJ whole genome shotgun (WGS) entry which is preliminary data.</text>
</comment>
<dbReference type="EMBL" id="JATAAI010000001">
    <property type="protein sequence ID" value="KAK1749276.1"/>
    <property type="molecule type" value="Genomic_DNA"/>
</dbReference>
<feature type="region of interest" description="Disordered" evidence="1">
    <location>
        <begin position="1"/>
        <end position="24"/>
    </location>
</feature>
<keyword evidence="2" id="KW-1133">Transmembrane helix</keyword>
<dbReference type="Pfam" id="PF17389">
    <property type="entry name" value="Bac_rhamnosid6H"/>
    <property type="match status" value="1"/>
</dbReference>